<gene>
    <name evidence="1" type="ORF">EVA_17122</name>
</gene>
<evidence type="ECO:0000313" key="1">
    <source>
        <dbReference type="EMBL" id="EJW94772.1"/>
    </source>
</evidence>
<reference evidence="1" key="1">
    <citation type="journal article" date="2012" name="PLoS ONE">
        <title>Gene sets for utilization of primary and secondary nutrition supplies in the distal gut of endangered iberian lynx.</title>
        <authorList>
            <person name="Alcaide M."/>
            <person name="Messina E."/>
            <person name="Richter M."/>
            <person name="Bargiela R."/>
            <person name="Peplies J."/>
            <person name="Huws S.A."/>
            <person name="Newbold C.J."/>
            <person name="Golyshin P.N."/>
            <person name="Simon M.A."/>
            <person name="Lopez G."/>
            <person name="Yakimov M.M."/>
            <person name="Ferrer M."/>
        </authorList>
    </citation>
    <scope>NUCLEOTIDE SEQUENCE</scope>
</reference>
<organism evidence="1">
    <name type="scientific">gut metagenome</name>
    <dbReference type="NCBI Taxonomy" id="749906"/>
    <lineage>
        <taxon>unclassified sequences</taxon>
        <taxon>metagenomes</taxon>
        <taxon>organismal metagenomes</taxon>
    </lineage>
</organism>
<name>J9FYZ4_9ZZZZ</name>
<proteinExistence type="predicted"/>
<dbReference type="AlphaFoldDB" id="J9FYZ4"/>
<dbReference type="EMBL" id="AMCI01006182">
    <property type="protein sequence ID" value="EJW94772.1"/>
    <property type="molecule type" value="Genomic_DNA"/>
</dbReference>
<sequence length="58" mass="6323">MEIAVEKSGSVTLKDDPIAVVFSPRIRCAAGLAVTTVFQGSITRTPEEIFERTRSRNA</sequence>
<comment type="caution">
    <text evidence="1">The sequence shown here is derived from an EMBL/GenBank/DDBJ whole genome shotgun (WGS) entry which is preliminary data.</text>
</comment>
<protein>
    <submittedName>
        <fullName evidence="1">Uncharacterized protein</fullName>
    </submittedName>
</protein>
<accession>J9FYZ4</accession>